<comment type="caution">
    <text evidence="2">The sequence shown here is derived from an EMBL/GenBank/DDBJ whole genome shotgun (WGS) entry which is preliminary data.</text>
</comment>
<feature type="region of interest" description="Disordered" evidence="1">
    <location>
        <begin position="123"/>
        <end position="170"/>
    </location>
</feature>
<name>A0A328KJH6_9LACT</name>
<evidence type="ECO:0000256" key="1">
    <source>
        <dbReference type="SAM" id="MobiDB-lite"/>
    </source>
</evidence>
<reference evidence="2 3" key="1">
    <citation type="submission" date="2017-03" db="EMBL/GenBank/DDBJ databases">
        <title>wgs assembly of Dolosigranulum pigrum KPL CDC strains.</title>
        <authorList>
            <person name="Brugger S.D."/>
            <person name="Pettigrew M."/>
            <person name="Kong Y."/>
            <person name="Lemon K.P."/>
        </authorList>
    </citation>
    <scope>NUCLEOTIDE SEQUENCE [LARGE SCALE GENOMIC DNA]</scope>
    <source>
        <strain evidence="2 3">KPL1931_CDC4294-98</strain>
    </source>
</reference>
<dbReference type="RefSeq" id="WP_181452909.1">
    <property type="nucleotide sequence ID" value="NZ_NAQV01000058.1"/>
</dbReference>
<organism evidence="2 3">
    <name type="scientific">Dolosigranulum pigrum</name>
    <dbReference type="NCBI Taxonomy" id="29394"/>
    <lineage>
        <taxon>Bacteria</taxon>
        <taxon>Bacillati</taxon>
        <taxon>Bacillota</taxon>
        <taxon>Bacilli</taxon>
        <taxon>Lactobacillales</taxon>
        <taxon>Carnobacteriaceae</taxon>
        <taxon>Dolosigranulum</taxon>
    </lineage>
</organism>
<sequence>MSTDRVTINFDFDFDYILEDKNIDGLNLIFNSKDKNILKERIANTVLEVMDSAVSKRYPALQVKYVSAEMNPIQQQEAPASGIVPNEDFLRQFANQNIQGTVPEESEIEEAQEVEEIQPVEEIKPSEEFQNEPKTMEEFVAENEDLDKEDNEDSVVPFPEVEKNDDPDGIPQLDEHIVALAENISSNLFKLESLNRENVNVYV</sequence>
<protein>
    <submittedName>
        <fullName evidence="2">Uncharacterized protein</fullName>
    </submittedName>
</protein>
<feature type="compositionally biased region" description="Acidic residues" evidence="1">
    <location>
        <begin position="139"/>
        <end position="153"/>
    </location>
</feature>
<proteinExistence type="predicted"/>
<feature type="non-terminal residue" evidence="2">
    <location>
        <position position="203"/>
    </location>
</feature>
<dbReference type="Proteomes" id="UP000249099">
    <property type="component" value="Unassembled WGS sequence"/>
</dbReference>
<gene>
    <name evidence="2" type="ORF">B8A44_09465</name>
</gene>
<evidence type="ECO:0000313" key="3">
    <source>
        <dbReference type="Proteomes" id="UP000249099"/>
    </source>
</evidence>
<accession>A0A328KJH6</accession>
<evidence type="ECO:0000313" key="2">
    <source>
        <dbReference type="EMBL" id="RAN61380.1"/>
    </source>
</evidence>
<dbReference type="EMBL" id="NAQV01000058">
    <property type="protein sequence ID" value="RAN61380.1"/>
    <property type="molecule type" value="Genomic_DNA"/>
</dbReference>
<dbReference type="AlphaFoldDB" id="A0A328KJH6"/>